<evidence type="ECO:0000313" key="2">
    <source>
        <dbReference type="Proteomes" id="UP001171916"/>
    </source>
</evidence>
<organism evidence="1 2">
    <name type="scientific">Algoriphagus sediminis</name>
    <dbReference type="NCBI Taxonomy" id="3057113"/>
    <lineage>
        <taxon>Bacteria</taxon>
        <taxon>Pseudomonadati</taxon>
        <taxon>Bacteroidota</taxon>
        <taxon>Cytophagia</taxon>
        <taxon>Cytophagales</taxon>
        <taxon>Cyclobacteriaceae</taxon>
        <taxon>Algoriphagus</taxon>
    </lineage>
</organism>
<gene>
    <name evidence="1" type="ORF">QVH07_09235</name>
</gene>
<dbReference type="EMBL" id="JAUEPH010000003">
    <property type="protein sequence ID" value="MDN3204333.1"/>
    <property type="molecule type" value="Genomic_DNA"/>
</dbReference>
<protein>
    <submittedName>
        <fullName evidence="1">DUF4403 family protein</fullName>
    </submittedName>
</protein>
<name>A0ABT7YCT0_9BACT</name>
<dbReference type="RefSeq" id="WP_289999881.1">
    <property type="nucleotide sequence ID" value="NZ_JAUEPH010000003.1"/>
</dbReference>
<accession>A0ABT7YCT0</accession>
<comment type="caution">
    <text evidence="1">The sequence shown here is derived from an EMBL/GenBank/DDBJ whole genome shotgun (WGS) entry which is preliminary data.</text>
</comment>
<keyword evidence="2" id="KW-1185">Reference proteome</keyword>
<evidence type="ECO:0000313" key="1">
    <source>
        <dbReference type="EMBL" id="MDN3204333.1"/>
    </source>
</evidence>
<dbReference type="Pfam" id="PF14356">
    <property type="entry name" value="DUF4403"/>
    <property type="match status" value="1"/>
</dbReference>
<reference evidence="1" key="1">
    <citation type="submission" date="2023-06" db="EMBL/GenBank/DDBJ databases">
        <title>Robiginitalea aurantiacus sp. nov. and Algoriphagus sediminis sp. nov., isolated from coastal sediment.</title>
        <authorList>
            <person name="Zhou Z.Y."/>
            <person name="An J."/>
            <person name="Jia Y.W."/>
            <person name="Du Z.J."/>
        </authorList>
    </citation>
    <scope>NUCLEOTIDE SEQUENCE</scope>
    <source>
        <strain evidence="1">C2-7</strain>
    </source>
</reference>
<proteinExistence type="predicted"/>
<dbReference type="Proteomes" id="UP001171916">
    <property type="component" value="Unassembled WGS sequence"/>
</dbReference>
<dbReference type="PROSITE" id="PS51257">
    <property type="entry name" value="PROKAR_LIPOPROTEIN"/>
    <property type="match status" value="1"/>
</dbReference>
<dbReference type="InterPro" id="IPR025515">
    <property type="entry name" value="DUF4403"/>
</dbReference>
<sequence length="466" mass="52199">MRPFHSPKIRIPLNLILIFTLIFSACKSSFPTSESGDILTPPPTISRVNTNIKIPKNTFEKVINSQVPIQIYQGKDMDFGNGLEGDLLVKRTGAISVTPVDSQLVRLTIPLDIQGEVGLKASGLGSFLKGKLPINESIRPTILLDPKVNSDWSVGVAKLEILDLGGDVNLDLMGMQVDLNKLLLSQMQKFAESRLLQRDDLISLKPFVDLAWEQVGRPVELEWRGVAKAFSIQPTRAGWRDFFDEEENYNIWLGMDGKINSHPANAAPSRAFPLPSLSTNKDSTNTFEIVIPLALSYSQMDDLLEENLGNRIYQVDKKTKFQPSNFRSQAFGSFIGVTMDFIATKNNGKEISGEIFLVGKPIYKENLQSLVFEEINFRLDSDSFQAQTGAGLKRKKIIRQMEKRAQFPIGEVMAESIYGLENQLKLNTPIGTFQVENLKITPNFYPQENEFLIHFVGNGEVNTEIK</sequence>